<name>A0ABX0V7F7_9HYPH</name>
<proteinExistence type="inferred from homology"/>
<dbReference type="HAMAP" id="MF_01844">
    <property type="entry name" value="NhaA"/>
    <property type="match status" value="1"/>
</dbReference>
<evidence type="ECO:0000256" key="1">
    <source>
        <dbReference type="ARBA" id="ARBA00004429"/>
    </source>
</evidence>
<evidence type="ECO:0000313" key="8">
    <source>
        <dbReference type="Proteomes" id="UP000707352"/>
    </source>
</evidence>
<dbReference type="NCBIfam" id="NF007112">
    <property type="entry name" value="PRK09561.1"/>
    <property type="match status" value="1"/>
</dbReference>
<sequence>MRSFFDSEAAGGMILMAVTVAALLVANSPAGRAYADVLHRYVFGLSIQHWINDGLMAVFFLLVGLEIKREFLDGQLATWPRRILPGIAAFGGMAVPALVYLAVTLTRPDLVRGWAIPAATDIAFALGVLAILGSRVPASLKIFLTALAILDDLGAIVIIALFYTGTISLPMLGAAALCLLALIALNRFGVMRLAPYLALGALLWFFVLKSGIHATLAGVALALTIPLYGHTRALREQEDSALHRLEHALQKWVAYAIIPIFGFANAGVSFAGLSFDSLLSPLPLGIALGLFIGKQAGVFAFMMLAIRLNLADVPSGASKLQCYGVALLCGIGFTMSLFIGALAFPDRPELTDATKIGVLAGSLLSACAGWLILRVAPREAPHVRAASSM</sequence>
<feature type="transmembrane region" description="Helical" evidence="6">
    <location>
        <begin position="252"/>
        <end position="273"/>
    </location>
</feature>
<evidence type="ECO:0000256" key="2">
    <source>
        <dbReference type="ARBA" id="ARBA00022475"/>
    </source>
</evidence>
<evidence type="ECO:0000256" key="5">
    <source>
        <dbReference type="ARBA" id="ARBA00023136"/>
    </source>
</evidence>
<dbReference type="InterPro" id="IPR023171">
    <property type="entry name" value="Na/H_antiporter_dom_sf"/>
</dbReference>
<keyword evidence="6" id="KW-0915">Sodium</keyword>
<dbReference type="Gene3D" id="1.20.1530.10">
    <property type="entry name" value="Na+/H+ antiporter like domain"/>
    <property type="match status" value="1"/>
</dbReference>
<keyword evidence="6" id="KW-0813">Transport</keyword>
<feature type="transmembrane region" description="Helical" evidence="6">
    <location>
        <begin position="142"/>
        <end position="163"/>
    </location>
</feature>
<comment type="caution">
    <text evidence="7">The sequence shown here is derived from an EMBL/GenBank/DDBJ whole genome shotgun (WGS) entry which is preliminary data.</text>
</comment>
<feature type="transmembrane region" description="Helical" evidence="6">
    <location>
        <begin position="169"/>
        <end position="186"/>
    </location>
</feature>
<keyword evidence="8" id="KW-1185">Reference proteome</keyword>
<feature type="transmembrane region" description="Helical" evidence="6">
    <location>
        <begin position="45"/>
        <end position="63"/>
    </location>
</feature>
<keyword evidence="6" id="KW-0739">Sodium transport</keyword>
<dbReference type="PANTHER" id="PTHR30341">
    <property type="entry name" value="SODIUM ION/PROTON ANTIPORTER NHAA-RELATED"/>
    <property type="match status" value="1"/>
</dbReference>
<feature type="transmembrane region" description="Helical" evidence="6">
    <location>
        <begin position="322"/>
        <end position="344"/>
    </location>
</feature>
<feature type="transmembrane region" description="Helical" evidence="6">
    <location>
        <begin position="83"/>
        <end position="102"/>
    </location>
</feature>
<gene>
    <name evidence="6 7" type="primary">nhaA</name>
    <name evidence="7" type="ORF">HB375_00745</name>
</gene>
<reference evidence="7 8" key="1">
    <citation type="submission" date="2020-03" db="EMBL/GenBank/DDBJ databases">
        <title>The genome sequence of Microvirga sp. c23x22.</title>
        <authorList>
            <person name="Zhang X."/>
        </authorList>
    </citation>
    <scope>NUCLEOTIDE SEQUENCE [LARGE SCALE GENOMIC DNA]</scope>
    <source>
        <strain evidence="8">c23x22</strain>
    </source>
</reference>
<evidence type="ECO:0000313" key="7">
    <source>
        <dbReference type="EMBL" id="NIX75139.1"/>
    </source>
</evidence>
<feature type="transmembrane region" description="Helical" evidence="6">
    <location>
        <begin position="285"/>
        <end position="310"/>
    </location>
</feature>
<keyword evidence="3 6" id="KW-0812">Transmembrane</keyword>
<keyword evidence="6" id="KW-0406">Ion transport</keyword>
<comment type="subcellular location">
    <subcellularLocation>
        <location evidence="1">Cell inner membrane</location>
        <topology evidence="1">Multi-pass membrane protein</topology>
    </subcellularLocation>
    <subcellularLocation>
        <location evidence="6">Cell membrane</location>
        <topology evidence="6">Multi-pass membrane protein</topology>
    </subcellularLocation>
</comment>
<feature type="transmembrane region" description="Helical" evidence="6">
    <location>
        <begin position="356"/>
        <end position="376"/>
    </location>
</feature>
<dbReference type="PANTHER" id="PTHR30341:SF0">
    <property type="entry name" value="NA(+)_H(+) ANTIPORTER NHAA"/>
    <property type="match status" value="1"/>
</dbReference>
<dbReference type="EMBL" id="JAATJS010000001">
    <property type="protein sequence ID" value="NIX75139.1"/>
    <property type="molecule type" value="Genomic_DNA"/>
</dbReference>
<evidence type="ECO:0000256" key="4">
    <source>
        <dbReference type="ARBA" id="ARBA00022989"/>
    </source>
</evidence>
<feature type="transmembrane region" description="Helical" evidence="6">
    <location>
        <begin position="114"/>
        <end position="133"/>
    </location>
</feature>
<comment type="function">
    <text evidence="6">Na(+)/H(+) antiporter that extrudes sodium in exchange for external protons.</text>
</comment>
<dbReference type="NCBIfam" id="NF007111">
    <property type="entry name" value="PRK09560.1"/>
    <property type="match status" value="1"/>
</dbReference>
<comment type="catalytic activity">
    <reaction evidence="6">
        <text>Na(+)(in) + 2 H(+)(out) = Na(+)(out) + 2 H(+)(in)</text>
        <dbReference type="Rhea" id="RHEA:29251"/>
        <dbReference type="ChEBI" id="CHEBI:15378"/>
        <dbReference type="ChEBI" id="CHEBI:29101"/>
    </reaction>
</comment>
<organism evidence="7 8">
    <name type="scientific">Microvirga terricola</name>
    <dbReference type="NCBI Taxonomy" id="2719797"/>
    <lineage>
        <taxon>Bacteria</taxon>
        <taxon>Pseudomonadati</taxon>
        <taxon>Pseudomonadota</taxon>
        <taxon>Alphaproteobacteria</taxon>
        <taxon>Hyphomicrobiales</taxon>
        <taxon>Methylobacteriaceae</taxon>
        <taxon>Microvirga</taxon>
    </lineage>
</organism>
<keyword evidence="6" id="KW-0050">Antiport</keyword>
<evidence type="ECO:0000256" key="3">
    <source>
        <dbReference type="ARBA" id="ARBA00022692"/>
    </source>
</evidence>
<comment type="similarity">
    <text evidence="6">Belongs to the NhaA Na(+)/H(+) (TC 2.A.33) antiporter family.</text>
</comment>
<keyword evidence="5 6" id="KW-0472">Membrane</keyword>
<protein>
    <recommendedName>
        <fullName evidence="6">Na(+)/H(+) antiporter NhaA</fullName>
    </recommendedName>
    <alternativeName>
        <fullName evidence="6">Sodium/proton antiporter NhaA</fullName>
    </alternativeName>
</protein>
<dbReference type="InterPro" id="IPR004670">
    <property type="entry name" value="NhaA"/>
</dbReference>
<keyword evidence="2 6" id="KW-1003">Cell membrane</keyword>
<accession>A0ABX0V7F7</accession>
<dbReference type="NCBIfam" id="TIGR00773">
    <property type="entry name" value="NhaA"/>
    <property type="match status" value="1"/>
</dbReference>
<evidence type="ECO:0000256" key="6">
    <source>
        <dbReference type="HAMAP-Rule" id="MF_01844"/>
    </source>
</evidence>
<dbReference type="Pfam" id="PF06965">
    <property type="entry name" value="Na_H_antiport_1"/>
    <property type="match status" value="1"/>
</dbReference>
<keyword evidence="4 6" id="KW-1133">Transmembrane helix</keyword>
<dbReference type="Proteomes" id="UP000707352">
    <property type="component" value="Unassembled WGS sequence"/>
</dbReference>